<dbReference type="NCBIfam" id="NF003009">
    <property type="entry name" value="PRK03826.1"/>
    <property type="match status" value="1"/>
</dbReference>
<name>F5ZBC9_ALTNA</name>
<dbReference type="Proteomes" id="UP000000683">
    <property type="component" value="Chromosome"/>
</dbReference>
<dbReference type="AlphaFoldDB" id="F5ZBC9"/>
<reference evidence="1 2" key="1">
    <citation type="journal article" date="2011" name="J. Bacteriol.">
        <title>Complete genome sequence of the polycyclic aromatic hydrocarbon-degrading bacterium Alteromonas sp. strain SN2.</title>
        <authorList>
            <person name="Jin H.M."/>
            <person name="Jeong H."/>
            <person name="Moon E.J."/>
            <person name="Math R.K."/>
            <person name="Lee K."/>
            <person name="Kim H.J."/>
            <person name="Jeon C.O."/>
            <person name="Oh T.K."/>
            <person name="Kim J.F."/>
        </authorList>
    </citation>
    <scope>NUCLEOTIDE SEQUENCE [LARGE SCALE GENOMIC DNA]</scope>
    <source>
        <strain evidence="2">JCM 17741 / KACC 18427 / KCTC 11700BP / SN2</strain>
    </source>
</reference>
<dbReference type="SUPFAM" id="SSF109604">
    <property type="entry name" value="HD-domain/PDEase-like"/>
    <property type="match status" value="1"/>
</dbReference>
<dbReference type="EMBL" id="CP002339">
    <property type="protein sequence ID" value="AEF02722.1"/>
    <property type="molecule type" value="Genomic_DNA"/>
</dbReference>
<dbReference type="KEGG" id="alt:ambt_05925"/>
<protein>
    <recommendedName>
        <fullName evidence="3">5'-deoxynucleotidase</fullName>
    </recommendedName>
</protein>
<organism evidence="1 2">
    <name type="scientific">Alteromonas naphthalenivorans</name>
    <dbReference type="NCBI Taxonomy" id="715451"/>
    <lineage>
        <taxon>Bacteria</taxon>
        <taxon>Pseudomonadati</taxon>
        <taxon>Pseudomonadota</taxon>
        <taxon>Gammaproteobacteria</taxon>
        <taxon>Alteromonadales</taxon>
        <taxon>Alteromonadaceae</taxon>
        <taxon>Alteromonas/Salinimonas group</taxon>
        <taxon>Alteromonas</taxon>
    </lineage>
</organism>
<sequence length="232" mass="26732">MLLSISNNRNFKGRKMAKTHSAFIGLMQRARNVKRWPLMAQFQEEMLSTHIYEASMVAHMLGAIAADVFNEAVDPDRVAAMAIFHEGSEIAGMSDIPSPVKYHDPETTAAIKKLERRFEAMLIQTLPEPLQKRYQPLIEQDKDDIHVRLAKAADVLCAYLKCDYELSKSNSEFSNAMYEMEVQLKQYRERFQSVEYFCKVFLEDAKGTLDEQTKDLDWVERANTLHLDSEQS</sequence>
<keyword evidence="2" id="KW-1185">Reference proteome</keyword>
<proteinExistence type="predicted"/>
<dbReference type="HOGENOM" id="CLU_084784_0_0_6"/>
<dbReference type="Gene3D" id="1.10.3210.10">
    <property type="entry name" value="Hypothetical protein af1432"/>
    <property type="match status" value="1"/>
</dbReference>
<dbReference type="Pfam" id="PF12917">
    <property type="entry name" value="YfbR-like"/>
    <property type="match status" value="1"/>
</dbReference>
<evidence type="ECO:0000313" key="2">
    <source>
        <dbReference type="Proteomes" id="UP000000683"/>
    </source>
</evidence>
<evidence type="ECO:0000313" key="1">
    <source>
        <dbReference type="EMBL" id="AEF02722.1"/>
    </source>
</evidence>
<dbReference type="eggNOG" id="COG1896">
    <property type="taxonomic scope" value="Bacteria"/>
</dbReference>
<gene>
    <name evidence="1" type="ordered locus">ambt_05925</name>
</gene>
<accession>F5ZBC9</accession>
<evidence type="ECO:0008006" key="3">
    <source>
        <dbReference type="Google" id="ProtNLM"/>
    </source>
</evidence>